<keyword evidence="3" id="KW-1185">Reference proteome</keyword>
<dbReference type="InterPro" id="IPR001296">
    <property type="entry name" value="Glyco_trans_1"/>
</dbReference>
<dbReference type="CDD" id="cd02440">
    <property type="entry name" value="AdoMet_MTases"/>
    <property type="match status" value="1"/>
</dbReference>
<dbReference type="RefSeq" id="WP_015151688.1">
    <property type="nucleotide sequence ID" value="NC_019693.1"/>
</dbReference>
<dbReference type="InterPro" id="IPR029063">
    <property type="entry name" value="SAM-dependent_MTases_sf"/>
</dbReference>
<reference evidence="2 3" key="1">
    <citation type="submission" date="2012-06" db="EMBL/GenBank/DDBJ databases">
        <title>Finished chromosome of genome of Oscillatoria acuminata PCC 6304.</title>
        <authorList>
            <consortium name="US DOE Joint Genome Institute"/>
            <person name="Gugger M."/>
            <person name="Coursin T."/>
            <person name="Rippka R."/>
            <person name="Tandeau De Marsac N."/>
            <person name="Huntemann M."/>
            <person name="Wei C.-L."/>
            <person name="Han J."/>
            <person name="Detter J.C."/>
            <person name="Han C."/>
            <person name="Tapia R."/>
            <person name="Davenport K."/>
            <person name="Daligault H."/>
            <person name="Erkkila T."/>
            <person name="Gu W."/>
            <person name="Munk A.C.C."/>
            <person name="Teshima H."/>
            <person name="Xu Y."/>
            <person name="Chain P."/>
            <person name="Chen A."/>
            <person name="Krypides N."/>
            <person name="Mavromatis K."/>
            <person name="Markowitz V."/>
            <person name="Szeto E."/>
            <person name="Ivanova N."/>
            <person name="Mikhailova N."/>
            <person name="Ovchinnikova G."/>
            <person name="Pagani I."/>
            <person name="Pati A."/>
            <person name="Goodwin L."/>
            <person name="Peters L."/>
            <person name="Pitluck S."/>
            <person name="Woyke T."/>
            <person name="Kerfeld C."/>
        </authorList>
    </citation>
    <scope>NUCLEOTIDE SEQUENCE [LARGE SCALE GENOMIC DNA]</scope>
    <source>
        <strain evidence="2 3">PCC 6304</strain>
    </source>
</reference>
<dbReference type="PANTHER" id="PTHR46656">
    <property type="entry name" value="PUTATIVE-RELATED"/>
    <property type="match status" value="1"/>
</dbReference>
<dbReference type="SUPFAM" id="SSF53335">
    <property type="entry name" value="S-adenosyl-L-methionine-dependent methyltransferases"/>
    <property type="match status" value="1"/>
</dbReference>
<sequence>MRIIVEGWRFLPHSYSLINQFLLLKLLDRPEIQVFHRDMPYVTDNWQPVSGLLGDAREPKLHLIPQPTADQSADAILRVYCPFNLAPSTAQRTVMFGCTEWGIVPQSILRGMGISSFQEAHQNSDTIIVTASHWSRDGFIRSGADPERVVVIPLGVDPYFYQPASPEKRLALRQQFGLAENFVFFTNGLLFNNRHGMAQLLKAFAPIVEKFPEARLILKGRDYLFEARKEIARICSHTLTATEQKMVQERLTYIGKNLSCTDLAALYQIADAYVSPYLAEGFNLPVLEAAACGLPVICTQGGPTDDFIHPDFAFPIQSQLEQRQLESGEMGFVVAPDVEHLIHLMEQIIKQPDLREKARQAGPKWVGDRYTWKQVVDQYLTVLTPPSQPSFAAPVIHPPQTTTATGKLIVEGWRFQTHSYAIANQFQLLEMLNYPNLELFHKDIPFADQNSQPAQGLFDAESESALRAIAPPPPHLFADATLRMYSPFNFKSALHSDRTYLFGTTEWGIVSQELLRLNPGESLEDLHQNSNTVIITSSQWSKDGFLRSGADPSRVVTVPLGVDTSRYKPIPKEERAVLRQELGWQEDEFIFLNVSSMTLEKGIFPLIFCFTKILEKYPKARLVLKGSDLIYKSWESITLTAKKILTERELETFNARLTYIGYPLSSAELIHYYQAADGYLSPYSAEGFNLPVLEAIACGLPVICTEGGPTDEFTHPDFALQIKSEVQSVESRGEIRHFLAPNWDCCIALMDQLISQPDWREQVRISGPQFVRDRLSWKQIVAQLLEVMFPSNPPQRSNAVTEPSLPKDLPLFGESPLNVEAIRQSPLHLGFKVKDGVSSLPKTVSPTLQERVASFPFWYHKIELPGGIVTPGDNPHNAEMYGVPEDLSGKRVLDVGAWDGYWTFEALKRGAREVVAIDDFSDYLGRLDQRDRRAWETFDLCREALGFDEIICQRLEKSVYDLTESELGRFDVIFFFGTLYHLRYPLLALDKLSALCDGEIYIESAILDDFSPYRGGIGKGYPGQQRVMEFYPHDEYAGNSSNYWVPTLHCLGQMVKSAGFTQVKGWKLVQNPPNWGWCRGFAIGTKAQSSN</sequence>
<dbReference type="Gene3D" id="3.40.50.2000">
    <property type="entry name" value="Glycogen Phosphorylase B"/>
    <property type="match status" value="2"/>
</dbReference>
<name>K9TR87_9CYAN</name>
<evidence type="ECO:0000259" key="1">
    <source>
        <dbReference type="Pfam" id="PF00534"/>
    </source>
</evidence>
<dbReference type="Pfam" id="PF00534">
    <property type="entry name" value="Glycos_transf_1"/>
    <property type="match status" value="2"/>
</dbReference>
<dbReference type="KEGG" id="oac:Oscil6304_5597"/>
<feature type="domain" description="Glycosyl transferase family 1" evidence="1">
    <location>
        <begin position="191"/>
        <end position="365"/>
    </location>
</feature>
<gene>
    <name evidence="2" type="ORF">Oscil6304_5597</name>
</gene>
<dbReference type="Pfam" id="PF08003">
    <property type="entry name" value="Methyltransf_9"/>
    <property type="match status" value="1"/>
</dbReference>
<organism evidence="2 3">
    <name type="scientific">Oscillatoria acuminata PCC 6304</name>
    <dbReference type="NCBI Taxonomy" id="56110"/>
    <lineage>
        <taxon>Bacteria</taxon>
        <taxon>Bacillati</taxon>
        <taxon>Cyanobacteriota</taxon>
        <taxon>Cyanophyceae</taxon>
        <taxon>Oscillatoriophycideae</taxon>
        <taxon>Oscillatoriales</taxon>
        <taxon>Oscillatoriaceae</taxon>
        <taxon>Oscillatoria</taxon>
    </lineage>
</organism>
<evidence type="ECO:0000313" key="3">
    <source>
        <dbReference type="Proteomes" id="UP000010367"/>
    </source>
</evidence>
<feature type="domain" description="Glycosyl transferase family 1" evidence="1">
    <location>
        <begin position="577"/>
        <end position="713"/>
    </location>
</feature>
<dbReference type="PATRIC" id="fig|56110.3.peg.6880"/>
<keyword evidence="2" id="KW-0808">Transferase</keyword>
<dbReference type="AlphaFoldDB" id="K9TR87"/>
<dbReference type="Gene3D" id="3.40.50.150">
    <property type="entry name" value="Vaccinia Virus protein VP39"/>
    <property type="match status" value="1"/>
</dbReference>
<dbReference type="STRING" id="56110.Oscil6304_5597"/>
<dbReference type="InterPro" id="IPR027555">
    <property type="entry name" value="Mo5U34_MeTrfas-like"/>
</dbReference>
<dbReference type="PANTHER" id="PTHR46656:SF3">
    <property type="entry name" value="PUTATIVE-RELATED"/>
    <property type="match status" value="1"/>
</dbReference>
<protein>
    <submittedName>
        <fullName evidence="2">Glycosyltransferase</fullName>
    </submittedName>
</protein>
<accession>K9TR87</accession>
<proteinExistence type="predicted"/>
<dbReference type="EMBL" id="CP003607">
    <property type="protein sequence ID" value="AFY85080.1"/>
    <property type="molecule type" value="Genomic_DNA"/>
</dbReference>
<dbReference type="InParanoid" id="K9TR87"/>
<dbReference type="GO" id="GO:0016757">
    <property type="term" value="F:glycosyltransferase activity"/>
    <property type="evidence" value="ECO:0007669"/>
    <property type="project" value="InterPro"/>
</dbReference>
<dbReference type="eggNOG" id="COG0742">
    <property type="taxonomic scope" value="Bacteria"/>
</dbReference>
<dbReference type="eggNOG" id="COG0438">
    <property type="taxonomic scope" value="Bacteria"/>
</dbReference>
<dbReference type="Proteomes" id="UP000010367">
    <property type="component" value="Chromosome"/>
</dbReference>
<evidence type="ECO:0000313" key="2">
    <source>
        <dbReference type="EMBL" id="AFY85080.1"/>
    </source>
</evidence>
<dbReference type="SUPFAM" id="SSF53756">
    <property type="entry name" value="UDP-Glycosyltransferase/glycogen phosphorylase"/>
    <property type="match status" value="2"/>
</dbReference>
<dbReference type="CDD" id="cd03801">
    <property type="entry name" value="GT4_PimA-like"/>
    <property type="match status" value="1"/>
</dbReference>
<dbReference type="HOGENOM" id="CLU_284521_0_0_3"/>